<dbReference type="Gene3D" id="3.60.130.30">
    <property type="match status" value="1"/>
</dbReference>
<name>A0AAD5VZJ4_9AGAR</name>
<organism evidence="2 3">
    <name type="scientific">Leucocoprinus birnbaumii</name>
    <dbReference type="NCBI Taxonomy" id="56174"/>
    <lineage>
        <taxon>Eukaryota</taxon>
        <taxon>Fungi</taxon>
        <taxon>Dikarya</taxon>
        <taxon>Basidiomycota</taxon>
        <taxon>Agaricomycotina</taxon>
        <taxon>Agaricomycetes</taxon>
        <taxon>Agaricomycetidae</taxon>
        <taxon>Agaricales</taxon>
        <taxon>Agaricineae</taxon>
        <taxon>Agaricaceae</taxon>
        <taxon>Leucocoprinus</taxon>
    </lineage>
</organism>
<dbReference type="EMBL" id="JANIEX010000066">
    <property type="protein sequence ID" value="KAJ3574504.1"/>
    <property type="molecule type" value="Genomic_DNA"/>
</dbReference>
<keyword evidence="3" id="KW-1185">Reference proteome</keyword>
<feature type="compositionally biased region" description="Polar residues" evidence="1">
    <location>
        <begin position="125"/>
        <end position="136"/>
    </location>
</feature>
<sequence>MLTNGLGYSRRYSLTTALRGITIHGLQAFLQRPLFLRFRLSRMKSRSGKYYDPFPTMEPVESAIDGATFDSLLKFATEKSNNEEYDNDTCEDGHVDASDGVAPAFQDDTRPSPVATCQPGGPLSVGTSSPQDTFTLDPSPPSHLRGSKRKRWINRKLAKADRMNHTSPELRRSLVEAGRSDVVHTSLATDKLPVTSCGYQAQHLPKSKKKKSNRSGQQRPANLRQPDAANSDRRPEATTEGPDTTIPQSIPQPPLKDIDPCLARLPGLTAEVRSEYEYFPWGGISAKPVLDAHERDVAVLAGRPDDDSYVESCNHVFELMSQEAAKAGFTTKEKRHPRGRFPVVNAGVIYGKGTTEPVNLKLGRHRDMTWRLLQNKDVQQVMKFGNTGLGVWNPKLYEYFKAYGDKLFSHPGYSSSLRRITPDGVFTRVAFNFGPNAVLDRHRDPMNISFGWCSVQSYGPFDPEKGGHIVLEQAKLAIELPPGSLILIPSATMIHWNVPIQKGEQRASITQFCTAGIFRFVDNGFRTEEQLLEHSETEYLAMLAAKSFRWLFGLSMYKTLDELVEY</sequence>
<feature type="region of interest" description="Disordered" evidence="1">
    <location>
        <begin position="200"/>
        <end position="258"/>
    </location>
</feature>
<protein>
    <submittedName>
        <fullName evidence="2">Uncharacterized protein</fullName>
    </submittedName>
</protein>
<evidence type="ECO:0000313" key="3">
    <source>
        <dbReference type="Proteomes" id="UP001213000"/>
    </source>
</evidence>
<feature type="region of interest" description="Disordered" evidence="1">
    <location>
        <begin position="104"/>
        <end position="150"/>
    </location>
</feature>
<proteinExistence type="predicted"/>
<accession>A0AAD5VZJ4</accession>
<evidence type="ECO:0000256" key="1">
    <source>
        <dbReference type="SAM" id="MobiDB-lite"/>
    </source>
</evidence>
<gene>
    <name evidence="2" type="ORF">NP233_g1720</name>
</gene>
<dbReference type="Proteomes" id="UP001213000">
    <property type="component" value="Unassembled WGS sequence"/>
</dbReference>
<reference evidence="2" key="1">
    <citation type="submission" date="2022-07" db="EMBL/GenBank/DDBJ databases">
        <title>Genome Sequence of Leucocoprinus birnbaumii.</title>
        <authorList>
            <person name="Buettner E."/>
        </authorList>
    </citation>
    <scope>NUCLEOTIDE SEQUENCE</scope>
    <source>
        <strain evidence="2">VT141</strain>
    </source>
</reference>
<dbReference type="AlphaFoldDB" id="A0AAD5VZJ4"/>
<comment type="caution">
    <text evidence="2">The sequence shown here is derived from an EMBL/GenBank/DDBJ whole genome shotgun (WGS) entry which is preliminary data.</text>
</comment>
<evidence type="ECO:0000313" key="2">
    <source>
        <dbReference type="EMBL" id="KAJ3574504.1"/>
    </source>
</evidence>